<dbReference type="AlphaFoldDB" id="A0A2D6M083"/>
<dbReference type="SUPFAM" id="SSF69318">
    <property type="entry name" value="Integrin alpha N-terminal domain"/>
    <property type="match status" value="1"/>
</dbReference>
<dbReference type="Proteomes" id="UP000226592">
    <property type="component" value="Unassembled WGS sequence"/>
</dbReference>
<sequence length="322" mass="33139">MSAKVFVFLVFVLLFAVSASAMVFDLVDPASFDANFAGATANDRLGFGGVAFGDADADGFNDDLILTSYWSDPFGRSKAGEAYLILNVGSKSGEVDLADSANFDANFAGATADDELGSGGVAFGDADADGFNDDLILQAHWSDPFGRSKAGEAYLILNVGDKSGEIDLADPSNFDANFAGATADDRLGSGGVAFGDADADGFNDDLILQAWASDPFGRDLAGEAYLILNVGDKSGEVDLADPSNFDANFAGAAAGNVLGAIGVAFGDADADGFNDDLILQSFYANPFGRIFAGEVYLILNVGDKSGEVDLADPANFDANFAG</sequence>
<evidence type="ECO:0000313" key="1">
    <source>
        <dbReference type="EMBL" id="MAG21837.1"/>
    </source>
</evidence>
<organism evidence="1 2">
    <name type="scientific">Candidatus Iainarchaeum sp</name>
    <dbReference type="NCBI Taxonomy" id="3101447"/>
    <lineage>
        <taxon>Archaea</taxon>
        <taxon>Candidatus Iainarchaeota</taxon>
        <taxon>Candidatus Iainarchaeia</taxon>
        <taxon>Candidatus Iainarchaeales</taxon>
        <taxon>Candidatus Iainarchaeaceae</taxon>
        <taxon>Candidatus Iainarchaeum</taxon>
    </lineage>
</organism>
<name>A0A2D6M083_9ARCH</name>
<accession>A0A2D6M083</accession>
<feature type="non-terminal residue" evidence="1">
    <location>
        <position position="322"/>
    </location>
</feature>
<dbReference type="Gene3D" id="2.130.10.130">
    <property type="entry name" value="Integrin alpha, N-terminal"/>
    <property type="match status" value="1"/>
</dbReference>
<proteinExistence type="predicted"/>
<evidence type="ECO:0000313" key="2">
    <source>
        <dbReference type="Proteomes" id="UP000226592"/>
    </source>
</evidence>
<protein>
    <recommendedName>
        <fullName evidence="3">VCBS repeat-containing protein</fullName>
    </recommendedName>
</protein>
<comment type="caution">
    <text evidence="1">The sequence shown here is derived from an EMBL/GenBank/DDBJ whole genome shotgun (WGS) entry which is preliminary data.</text>
</comment>
<reference evidence="2" key="1">
    <citation type="submission" date="2017-09" db="EMBL/GenBank/DDBJ databases">
        <title>The Reconstruction of 2,631 Draft Metagenome-Assembled Genomes from the Global Oceans.</title>
        <authorList>
            <person name="Tully B.J."/>
            <person name="Graham E.D."/>
            <person name="Heidelberg J.F."/>
        </authorList>
    </citation>
    <scope>NUCLEOTIDE SEQUENCE [LARGE SCALE GENOMIC DNA]</scope>
</reference>
<dbReference type="EMBL" id="NZBU01000002">
    <property type="protein sequence ID" value="MAG21837.1"/>
    <property type="molecule type" value="Genomic_DNA"/>
</dbReference>
<evidence type="ECO:0008006" key="3">
    <source>
        <dbReference type="Google" id="ProtNLM"/>
    </source>
</evidence>
<dbReference type="InterPro" id="IPR028994">
    <property type="entry name" value="Integrin_alpha_N"/>
</dbReference>
<gene>
    <name evidence="1" type="ORF">CL943_00840</name>
</gene>